<dbReference type="PROSITE" id="PS51257">
    <property type="entry name" value="PROKAR_LIPOPROTEIN"/>
    <property type="match status" value="1"/>
</dbReference>
<keyword evidence="3" id="KW-1185">Reference proteome</keyword>
<sequence>MKLCASFLLVLLVSACATFAQPVVVRQGVSELEVSRSKLLDETNSTLQYVNSNKDALYFQTDDGTGSDAFASFGAIVAAENMVAIDAVTQADAAQLMDKVPVDPAKAFTKAATGSSIRLAAGSAVKVSPYLYISKAEPEVLLLAAALIVEGSGPSEGLQNKYMYQIAGQYSPADLASLNDAAAAKLNKQIEDGYSQILKRIAADAKGSASLEKTINFKSPFLTPRFDYALTGTIVADDADVTWVRVAGGMFALQKESIIATVQALPVVAAAPAAEALPPPAPAAAPASVEPSPETVEAVPEIPAAVPAVRAAVTPTPAPAPARVAVKPAAPVVAVAPQATQANAKDGASLRATPALASAGGKIVAILAAGTPVILKQKISNGSGVWWNVSAAAKGEGWIRELELDQIKR</sequence>
<evidence type="ECO:0008006" key="4">
    <source>
        <dbReference type="Google" id="ProtNLM"/>
    </source>
</evidence>
<feature type="signal peptide" evidence="1">
    <location>
        <begin position="1"/>
        <end position="20"/>
    </location>
</feature>
<evidence type="ECO:0000256" key="1">
    <source>
        <dbReference type="SAM" id="SignalP"/>
    </source>
</evidence>
<name>A0A2T5MGF1_9GAMM</name>
<evidence type="ECO:0000313" key="2">
    <source>
        <dbReference type="EMBL" id="PTU31642.1"/>
    </source>
</evidence>
<feature type="chain" id="PRO_5015586147" description="SH3b domain-containing protein" evidence="1">
    <location>
        <begin position="21"/>
        <end position="409"/>
    </location>
</feature>
<keyword evidence="1" id="KW-0732">Signal</keyword>
<organism evidence="2 3">
    <name type="scientific">Stenotrophobium rhamnosiphilum</name>
    <dbReference type="NCBI Taxonomy" id="2029166"/>
    <lineage>
        <taxon>Bacteria</taxon>
        <taxon>Pseudomonadati</taxon>
        <taxon>Pseudomonadota</taxon>
        <taxon>Gammaproteobacteria</taxon>
        <taxon>Nevskiales</taxon>
        <taxon>Nevskiaceae</taxon>
        <taxon>Stenotrophobium</taxon>
    </lineage>
</organism>
<protein>
    <recommendedName>
        <fullName evidence="4">SH3b domain-containing protein</fullName>
    </recommendedName>
</protein>
<dbReference type="EMBL" id="QANS01000003">
    <property type="protein sequence ID" value="PTU31642.1"/>
    <property type="molecule type" value="Genomic_DNA"/>
</dbReference>
<gene>
    <name evidence="2" type="ORF">CJD38_10005</name>
</gene>
<dbReference type="AlphaFoldDB" id="A0A2T5MGF1"/>
<dbReference type="Proteomes" id="UP000244248">
    <property type="component" value="Unassembled WGS sequence"/>
</dbReference>
<evidence type="ECO:0000313" key="3">
    <source>
        <dbReference type="Proteomes" id="UP000244248"/>
    </source>
</evidence>
<comment type="caution">
    <text evidence="2">The sequence shown here is derived from an EMBL/GenBank/DDBJ whole genome shotgun (WGS) entry which is preliminary data.</text>
</comment>
<reference evidence="2 3" key="1">
    <citation type="submission" date="2018-04" db="EMBL/GenBank/DDBJ databases">
        <title>Novel species isolated from glacier.</title>
        <authorList>
            <person name="Liu Q."/>
            <person name="Xin Y.-H."/>
        </authorList>
    </citation>
    <scope>NUCLEOTIDE SEQUENCE [LARGE SCALE GENOMIC DNA]</scope>
    <source>
        <strain evidence="2 3">GT1R17</strain>
    </source>
</reference>
<accession>A0A2T5MGF1</accession>
<proteinExistence type="predicted"/>